<keyword evidence="2" id="KW-0479">Metal-binding</keyword>
<dbReference type="STRING" id="53463.SAMN05444389_10372"/>
<name>A0A1M7FIH4_9RHOB</name>
<dbReference type="RefSeq" id="WP_073063902.1">
    <property type="nucleotide sequence ID" value="NZ_FRCK01000003.1"/>
</dbReference>
<evidence type="ECO:0000256" key="4">
    <source>
        <dbReference type="ARBA" id="ARBA00022833"/>
    </source>
</evidence>
<dbReference type="PANTHER" id="PTHR42978:SF6">
    <property type="entry name" value="QUORUM-QUENCHING LACTONASE YTNP-RELATED"/>
    <property type="match status" value="1"/>
</dbReference>
<dbReference type="InterPro" id="IPR051013">
    <property type="entry name" value="MBL_superfamily_lactonases"/>
</dbReference>
<dbReference type="InterPro" id="IPR036866">
    <property type="entry name" value="RibonucZ/Hydroxyglut_hydro"/>
</dbReference>
<dbReference type="GO" id="GO:0016787">
    <property type="term" value="F:hydrolase activity"/>
    <property type="evidence" value="ECO:0007669"/>
    <property type="project" value="UniProtKB-KW"/>
</dbReference>
<organism evidence="6 7">
    <name type="scientific">Paracoccus solventivorans</name>
    <dbReference type="NCBI Taxonomy" id="53463"/>
    <lineage>
        <taxon>Bacteria</taxon>
        <taxon>Pseudomonadati</taxon>
        <taxon>Pseudomonadota</taxon>
        <taxon>Alphaproteobacteria</taxon>
        <taxon>Rhodobacterales</taxon>
        <taxon>Paracoccaceae</taxon>
        <taxon>Paracoccus</taxon>
    </lineage>
</organism>
<dbReference type="Pfam" id="PF00753">
    <property type="entry name" value="Lactamase_B"/>
    <property type="match status" value="1"/>
</dbReference>
<evidence type="ECO:0000256" key="3">
    <source>
        <dbReference type="ARBA" id="ARBA00022801"/>
    </source>
</evidence>
<dbReference type="SMART" id="SM00849">
    <property type="entry name" value="Lactamase_B"/>
    <property type="match status" value="1"/>
</dbReference>
<keyword evidence="4" id="KW-0862">Zinc</keyword>
<evidence type="ECO:0000313" key="6">
    <source>
        <dbReference type="EMBL" id="SHM03790.1"/>
    </source>
</evidence>
<keyword evidence="3" id="KW-0378">Hydrolase</keyword>
<dbReference type="Proteomes" id="UP000184444">
    <property type="component" value="Unassembled WGS sequence"/>
</dbReference>
<evidence type="ECO:0000313" key="7">
    <source>
        <dbReference type="Proteomes" id="UP000184444"/>
    </source>
</evidence>
<accession>A0A1M7FIH4</accession>
<dbReference type="GO" id="GO:0046872">
    <property type="term" value="F:metal ion binding"/>
    <property type="evidence" value="ECO:0007669"/>
    <property type="project" value="UniProtKB-KW"/>
</dbReference>
<dbReference type="PANTHER" id="PTHR42978">
    <property type="entry name" value="QUORUM-QUENCHING LACTONASE YTNP-RELATED-RELATED"/>
    <property type="match status" value="1"/>
</dbReference>
<dbReference type="SUPFAM" id="SSF56281">
    <property type="entry name" value="Metallo-hydrolase/oxidoreductase"/>
    <property type="match status" value="1"/>
</dbReference>
<comment type="similarity">
    <text evidence="1">Belongs to the metallo-beta-lactamase superfamily.</text>
</comment>
<feature type="domain" description="Metallo-beta-lactamase" evidence="5">
    <location>
        <begin position="60"/>
        <end position="268"/>
    </location>
</feature>
<dbReference type="CDD" id="cd07720">
    <property type="entry name" value="OPHC2-like_MBL-fold"/>
    <property type="match status" value="1"/>
</dbReference>
<dbReference type="EMBL" id="FRCK01000003">
    <property type="protein sequence ID" value="SHM03790.1"/>
    <property type="molecule type" value="Genomic_DNA"/>
</dbReference>
<sequence length="314" mass="34739">MTGFQQVPAVYHRLVGDCLVTTLCDGYMAYDTLEIMRDADHAKLRRFLQAETRVCPPVVSINTFLIRDGTRVILVDCGSGGIMGPTCGRLPELMAHLGVAPGAVTDILLTHVHPDHSCGLTDPASGRKLFPNARLHLHRAEIDHWFDDAARARATERQKRVYFDAARIQLGPWLADGSARPFTERHEVLPGITALPSTGHTPGHSCYILRSRGEAMIVWGDTVHIPEVQLGDPGVGMIFDSDSAAAALSRQRILQLCVDEDLLVAGMHIHFPGFARIRRGYEGAFRFVQEQWFHAPNHGHDPAVWQPPRAKEQG</sequence>
<dbReference type="Gene3D" id="3.60.15.10">
    <property type="entry name" value="Ribonuclease Z/Hydroxyacylglutathione hydrolase-like"/>
    <property type="match status" value="1"/>
</dbReference>
<gene>
    <name evidence="6" type="ORF">SAMN05444389_10372</name>
</gene>
<proteinExistence type="inferred from homology"/>
<dbReference type="InterPro" id="IPR001279">
    <property type="entry name" value="Metallo-B-lactamas"/>
</dbReference>
<dbReference type="AlphaFoldDB" id="A0A1M7FIH4"/>
<protein>
    <submittedName>
        <fullName evidence="6">Glyoxylase, beta-lactamase superfamily II</fullName>
    </submittedName>
</protein>
<evidence type="ECO:0000256" key="2">
    <source>
        <dbReference type="ARBA" id="ARBA00022723"/>
    </source>
</evidence>
<reference evidence="7" key="1">
    <citation type="submission" date="2016-11" db="EMBL/GenBank/DDBJ databases">
        <authorList>
            <person name="Varghese N."/>
            <person name="Submissions S."/>
        </authorList>
    </citation>
    <scope>NUCLEOTIDE SEQUENCE [LARGE SCALE GENOMIC DNA]</scope>
    <source>
        <strain evidence="7">DSM 6637</strain>
    </source>
</reference>
<evidence type="ECO:0000259" key="5">
    <source>
        <dbReference type="SMART" id="SM00849"/>
    </source>
</evidence>
<dbReference type="OrthoDB" id="9773738at2"/>
<evidence type="ECO:0000256" key="1">
    <source>
        <dbReference type="ARBA" id="ARBA00007749"/>
    </source>
</evidence>
<keyword evidence="7" id="KW-1185">Reference proteome</keyword>